<dbReference type="Pfam" id="PF02245">
    <property type="entry name" value="Pur_DNA_glyco"/>
    <property type="match status" value="1"/>
</dbReference>
<dbReference type="InterPro" id="IPR036995">
    <property type="entry name" value="MPG_sf"/>
</dbReference>
<dbReference type="CDD" id="cd00540">
    <property type="entry name" value="AAG"/>
    <property type="match status" value="1"/>
</dbReference>
<gene>
    <name evidence="6" type="ORF">ACFQ5M_12405</name>
</gene>
<protein>
    <recommendedName>
        <fullName evidence="5">Putative 3-methyladenine DNA glycosylase</fullName>
        <ecNumber evidence="5">3.2.2.-</ecNumber>
    </recommendedName>
</protein>
<evidence type="ECO:0000256" key="5">
    <source>
        <dbReference type="HAMAP-Rule" id="MF_00527"/>
    </source>
</evidence>
<dbReference type="PANTHER" id="PTHR10429">
    <property type="entry name" value="DNA-3-METHYLADENINE GLYCOSYLASE"/>
    <property type="match status" value="1"/>
</dbReference>
<evidence type="ECO:0000256" key="3">
    <source>
        <dbReference type="ARBA" id="ARBA00022801"/>
    </source>
</evidence>
<reference evidence="7" key="1">
    <citation type="journal article" date="2019" name="Int. J. Syst. Evol. Microbiol.">
        <title>The Global Catalogue of Microorganisms (GCM) 10K type strain sequencing project: providing services to taxonomists for standard genome sequencing and annotation.</title>
        <authorList>
            <consortium name="The Broad Institute Genomics Platform"/>
            <consortium name="The Broad Institute Genome Sequencing Center for Infectious Disease"/>
            <person name="Wu L."/>
            <person name="Ma J."/>
        </authorList>
    </citation>
    <scope>NUCLEOTIDE SEQUENCE [LARGE SCALE GENOMIC DNA]</scope>
    <source>
        <strain evidence="7">CCM 8896</strain>
    </source>
</reference>
<dbReference type="PANTHER" id="PTHR10429:SF0">
    <property type="entry name" value="DNA-3-METHYLADENINE GLYCOSYLASE"/>
    <property type="match status" value="1"/>
</dbReference>
<dbReference type="InterPro" id="IPR003180">
    <property type="entry name" value="MPG"/>
</dbReference>
<keyword evidence="7" id="KW-1185">Reference proteome</keyword>
<keyword evidence="4 5" id="KW-0234">DNA repair</keyword>
<evidence type="ECO:0000256" key="1">
    <source>
        <dbReference type="ARBA" id="ARBA00009232"/>
    </source>
</evidence>
<evidence type="ECO:0000256" key="4">
    <source>
        <dbReference type="ARBA" id="ARBA00023204"/>
    </source>
</evidence>
<keyword evidence="3 5" id="KW-0378">Hydrolase</keyword>
<comment type="similarity">
    <text evidence="1 5">Belongs to the DNA glycosylase MPG family.</text>
</comment>
<dbReference type="Gene3D" id="3.10.300.10">
    <property type="entry name" value="Methylpurine-DNA glycosylase (MPG)"/>
    <property type="match status" value="1"/>
</dbReference>
<evidence type="ECO:0000313" key="6">
    <source>
        <dbReference type="EMBL" id="MFD1672903.1"/>
    </source>
</evidence>
<accession>A0ABW4JB63</accession>
<dbReference type="RefSeq" id="WP_125712903.1">
    <property type="nucleotide sequence ID" value="NZ_JBHTOP010000026.1"/>
</dbReference>
<proteinExistence type="inferred from homology"/>
<dbReference type="InterPro" id="IPR011034">
    <property type="entry name" value="Formyl_transferase-like_C_sf"/>
</dbReference>
<sequence length="208" mass="23189">MTANFFETQPTPTIARQLLGKVLEHRIQGRCYQGLIVETEAYLGVKDLASHAANGHVTPKTTALYTNGGNIYIYQMRGLYLLNFTTQKTAPECVLIRGLEPLTLEAEMIKNRRGRTGIEISNGPGKLCQALAIHTLTYNGQSLAQSPLSVDLTKGRQPAKIETTPRIGIPNKGDWTQAPLRFYVAHNPYVSKTTKKQMDFDKKGWLEQ</sequence>
<evidence type="ECO:0000256" key="2">
    <source>
        <dbReference type="ARBA" id="ARBA00022763"/>
    </source>
</evidence>
<dbReference type="HAMAP" id="MF_00527">
    <property type="entry name" value="3MGH"/>
    <property type="match status" value="1"/>
</dbReference>
<dbReference type="Proteomes" id="UP001597267">
    <property type="component" value="Unassembled WGS sequence"/>
</dbReference>
<evidence type="ECO:0000313" key="7">
    <source>
        <dbReference type="Proteomes" id="UP001597267"/>
    </source>
</evidence>
<comment type="caution">
    <text evidence="6">The sequence shown here is derived from an EMBL/GenBank/DDBJ whole genome shotgun (WGS) entry which is preliminary data.</text>
</comment>
<dbReference type="EMBL" id="JBHTOP010000026">
    <property type="protein sequence ID" value="MFD1672903.1"/>
    <property type="molecule type" value="Genomic_DNA"/>
</dbReference>
<name>A0ABW4JB63_9LACO</name>
<keyword evidence="2 5" id="KW-0227">DNA damage</keyword>
<dbReference type="SUPFAM" id="SSF50486">
    <property type="entry name" value="FMT C-terminal domain-like"/>
    <property type="match status" value="1"/>
</dbReference>
<organism evidence="6 7">
    <name type="scientific">Agrilactobacillus yilanensis</name>
    <dbReference type="NCBI Taxonomy" id="2485997"/>
    <lineage>
        <taxon>Bacteria</taxon>
        <taxon>Bacillati</taxon>
        <taxon>Bacillota</taxon>
        <taxon>Bacilli</taxon>
        <taxon>Lactobacillales</taxon>
        <taxon>Lactobacillaceae</taxon>
        <taxon>Agrilactobacillus</taxon>
    </lineage>
</organism>
<dbReference type="NCBIfam" id="TIGR00567">
    <property type="entry name" value="3mg"/>
    <property type="match status" value="1"/>
</dbReference>
<dbReference type="EC" id="3.2.2.-" evidence="5"/>